<dbReference type="Proteomes" id="UP000180057">
    <property type="component" value="Unassembled WGS sequence"/>
</dbReference>
<sequence length="287" mass="33746">MNNKLPQCLLGKKVYLNEKKAYTIKYQDNRNKDGIHVLLFVGDKPVIFAILKKDGSFSESFFLDKKTNEASVIAINRYNRIVDRKAKLQLTQDDLRDALRSKEDAKMKNNHIIKLLVDEHLEDISNGWSSRLLYLQMTEFKTDQSLINASLREALRKANPQKAFYYLTLHRRDDLLLELIHQLSNQNQLLETIFEYYIAFPEETYLLSFLKQAAKTLPITDIKLIQKVLTFTLSFDIHYKSHYFKPIFLLFYKRTKKEPDIETKDWLTQISRDSSLKGAIRSITKTK</sequence>
<accession>A0A1S2M939</accession>
<dbReference type="STRING" id="472963.BKP45_00180"/>
<dbReference type="RefSeq" id="WP_071387858.1">
    <property type="nucleotide sequence ID" value="NZ_MLQS01000001.1"/>
</dbReference>
<name>A0A1S2M939_9BACI</name>
<dbReference type="EMBL" id="MLQS01000001">
    <property type="protein sequence ID" value="OIJ21238.1"/>
    <property type="molecule type" value="Genomic_DNA"/>
</dbReference>
<organism evidence="1 2">
    <name type="scientific">Anaerobacillus alkalidiazotrophicus</name>
    <dbReference type="NCBI Taxonomy" id="472963"/>
    <lineage>
        <taxon>Bacteria</taxon>
        <taxon>Bacillati</taxon>
        <taxon>Bacillota</taxon>
        <taxon>Bacilli</taxon>
        <taxon>Bacillales</taxon>
        <taxon>Bacillaceae</taxon>
        <taxon>Anaerobacillus</taxon>
    </lineage>
</organism>
<gene>
    <name evidence="1" type="ORF">BKP45_00180</name>
</gene>
<protein>
    <submittedName>
        <fullName evidence="1">Uncharacterized protein</fullName>
    </submittedName>
</protein>
<keyword evidence="2" id="KW-1185">Reference proteome</keyword>
<dbReference type="AlphaFoldDB" id="A0A1S2M939"/>
<reference evidence="1 2" key="1">
    <citation type="submission" date="2016-10" db="EMBL/GenBank/DDBJ databases">
        <title>Draft genome sequences of four alkaliphilic bacteria belonging to the Anaerobacillus genus.</title>
        <authorList>
            <person name="Bassil N.M."/>
            <person name="Lloyd J.R."/>
        </authorList>
    </citation>
    <scope>NUCLEOTIDE SEQUENCE [LARGE SCALE GENOMIC DNA]</scope>
    <source>
        <strain evidence="1 2">DSM 22531</strain>
    </source>
</reference>
<evidence type="ECO:0000313" key="2">
    <source>
        <dbReference type="Proteomes" id="UP000180057"/>
    </source>
</evidence>
<comment type="caution">
    <text evidence="1">The sequence shown here is derived from an EMBL/GenBank/DDBJ whole genome shotgun (WGS) entry which is preliminary data.</text>
</comment>
<proteinExistence type="predicted"/>
<evidence type="ECO:0000313" key="1">
    <source>
        <dbReference type="EMBL" id="OIJ21238.1"/>
    </source>
</evidence>
<dbReference type="OrthoDB" id="2803442at2"/>